<dbReference type="EMBL" id="LNZB01000031">
    <property type="protein sequence ID" value="KTD80439.1"/>
    <property type="molecule type" value="Genomic_DNA"/>
</dbReference>
<dbReference type="Proteomes" id="UP000054729">
    <property type="component" value="Unassembled WGS sequence"/>
</dbReference>
<reference evidence="1 2" key="1">
    <citation type="submission" date="2015-11" db="EMBL/GenBank/DDBJ databases">
        <title>Genomic analysis of 38 Legionella species identifies large and diverse effector repertoires.</title>
        <authorList>
            <person name="Burstein D."/>
            <person name="Amaro F."/>
            <person name="Zusman T."/>
            <person name="Lifshitz Z."/>
            <person name="Cohen O."/>
            <person name="Gilbert J.A."/>
            <person name="Pupko T."/>
            <person name="Shuman H.A."/>
            <person name="Segal G."/>
        </authorList>
    </citation>
    <scope>NUCLEOTIDE SEQUENCE [LARGE SCALE GENOMIC DNA]</scope>
    <source>
        <strain evidence="1 2">ATCC 51914</strain>
    </source>
</reference>
<evidence type="ECO:0000313" key="1">
    <source>
        <dbReference type="EMBL" id="KTD80439.1"/>
    </source>
</evidence>
<dbReference type="AlphaFoldDB" id="A0A0W1AGD6"/>
<dbReference type="PATRIC" id="fig|66969.6.peg.1247"/>
<name>A0A0W1AGD6_9GAMM</name>
<dbReference type="RefSeq" id="WP_028378563.1">
    <property type="nucleotide sequence ID" value="NZ_CAAAIQ010000008.1"/>
</dbReference>
<organism evidence="1 2">
    <name type="scientific">Legionella waltersii</name>
    <dbReference type="NCBI Taxonomy" id="66969"/>
    <lineage>
        <taxon>Bacteria</taxon>
        <taxon>Pseudomonadati</taxon>
        <taxon>Pseudomonadota</taxon>
        <taxon>Gammaproteobacteria</taxon>
        <taxon>Legionellales</taxon>
        <taxon>Legionellaceae</taxon>
        <taxon>Legionella</taxon>
    </lineage>
</organism>
<comment type="caution">
    <text evidence="1">The sequence shown here is derived from an EMBL/GenBank/DDBJ whole genome shotgun (WGS) entry which is preliminary data.</text>
</comment>
<keyword evidence="2" id="KW-1185">Reference proteome</keyword>
<evidence type="ECO:0000313" key="2">
    <source>
        <dbReference type="Proteomes" id="UP000054729"/>
    </source>
</evidence>
<protein>
    <submittedName>
        <fullName evidence="1">TraD protein</fullName>
    </submittedName>
</protein>
<gene>
    <name evidence="1" type="primary">traD_1</name>
    <name evidence="1" type="ORF">Lwal_1136</name>
</gene>
<proteinExistence type="predicted"/>
<sequence>MSHETELMDVISEKFEDLVTPSLLVEVSPVEADIIRTFVENAPNQENEYSKGVNVMI</sequence>
<accession>A0A0W1AGD6</accession>